<feature type="compositionally biased region" description="Low complexity" evidence="1">
    <location>
        <begin position="431"/>
        <end position="482"/>
    </location>
</feature>
<accession>A0A286IEU6</accession>
<feature type="region of interest" description="Disordered" evidence="1">
    <location>
        <begin position="429"/>
        <end position="495"/>
    </location>
</feature>
<feature type="region of interest" description="Disordered" evidence="1">
    <location>
        <begin position="113"/>
        <end position="137"/>
    </location>
</feature>
<evidence type="ECO:0000256" key="1">
    <source>
        <dbReference type="SAM" id="MobiDB-lite"/>
    </source>
</evidence>
<feature type="region of interest" description="Disordered" evidence="1">
    <location>
        <begin position="223"/>
        <end position="244"/>
    </location>
</feature>
<dbReference type="InterPro" id="IPR021136">
    <property type="entry name" value="Flagellar_hook_control-like_C"/>
</dbReference>
<feature type="compositionally biased region" description="Low complexity" evidence="1">
    <location>
        <begin position="223"/>
        <end position="241"/>
    </location>
</feature>
<dbReference type="Gene3D" id="3.30.750.140">
    <property type="match status" value="1"/>
</dbReference>
<dbReference type="EMBL" id="OCPC01000004">
    <property type="protein sequence ID" value="SOE18186.1"/>
    <property type="molecule type" value="Genomic_DNA"/>
</dbReference>
<evidence type="ECO:0000313" key="4">
    <source>
        <dbReference type="Proteomes" id="UP000219465"/>
    </source>
</evidence>
<dbReference type="Proteomes" id="UP000219465">
    <property type="component" value="Unassembled WGS sequence"/>
</dbReference>
<feature type="compositionally biased region" description="Basic and acidic residues" evidence="1">
    <location>
        <begin position="44"/>
        <end position="56"/>
    </location>
</feature>
<keyword evidence="4" id="KW-1185">Reference proteome</keyword>
<evidence type="ECO:0000259" key="2">
    <source>
        <dbReference type="Pfam" id="PF02120"/>
    </source>
</evidence>
<sequence>MNALDMVLQRQVPARSAARAGDGMSGGGEGDGARPDAFSAALSNEKRGAAADRDKIQSGNQTSTGNEASDADEQVSVQYGQSDDILNLLAGLKSSASYSDEAELGAEGDQLELTSGLVGPDGAIDGDPVDGPAGAADGELAHTDALAGQTPVPGNEIAATRVASQANVDSAARKPGEQVTSGDAQASTAAASQLGNAKAAQPSAETKAVAATPSTQTLAAAAAGMAAQAASPQPRAATSPADMQKDPTALKEAMRALGLESEQALAKSDAVRKQARGDAMGNRGDADARRADELTGKKDGKVEVIESRRFMPVQNLSPNSQMLTRSLAELGNSAIAAERAAPAQAVAQSGGPQPGQTLHTLKLQLNPVSLGSVTAVLKLSGEDLSVEIKVQTAEAYRQIKEDNQSILKSLRGQGFGVEQITVQHVVSTERASGQPAQQGLPAGQQGAGANDAQFFGREGSGNNASQQQSGSRGGQSHEQGSHAGSGARRTDGVYL</sequence>
<evidence type="ECO:0000313" key="3">
    <source>
        <dbReference type="EMBL" id="SOE18186.1"/>
    </source>
</evidence>
<dbReference type="RefSeq" id="WP_143439057.1">
    <property type="nucleotide sequence ID" value="NZ_OCPC01000004.1"/>
</dbReference>
<dbReference type="OrthoDB" id="8117459at2"/>
<dbReference type="AlphaFoldDB" id="A0A286IEU6"/>
<dbReference type="InterPro" id="IPR038610">
    <property type="entry name" value="FliK-like_C_sf"/>
</dbReference>
<gene>
    <name evidence="3" type="ORF">SAMN05877838_3104</name>
</gene>
<reference evidence="4" key="1">
    <citation type="submission" date="2017-08" db="EMBL/GenBank/DDBJ databases">
        <authorList>
            <person name="Varghese N."/>
            <person name="Submissions S."/>
        </authorList>
    </citation>
    <scope>NUCLEOTIDE SEQUENCE [LARGE SCALE GENOMIC DNA]</scope>
    <source>
        <strain evidence="4">KCTC 23107</strain>
    </source>
</reference>
<organism evidence="3 4">
    <name type="scientific">Hoeflea halophila</name>
    <dbReference type="NCBI Taxonomy" id="714899"/>
    <lineage>
        <taxon>Bacteria</taxon>
        <taxon>Pseudomonadati</taxon>
        <taxon>Pseudomonadota</taxon>
        <taxon>Alphaproteobacteria</taxon>
        <taxon>Hyphomicrobiales</taxon>
        <taxon>Rhizobiaceae</taxon>
        <taxon>Hoeflea</taxon>
    </lineage>
</organism>
<feature type="region of interest" description="Disordered" evidence="1">
    <location>
        <begin position="166"/>
        <end position="199"/>
    </location>
</feature>
<protein>
    <submittedName>
        <fullName evidence="3">Chemotaxis protein MotD</fullName>
    </submittedName>
</protein>
<dbReference type="Pfam" id="PF02120">
    <property type="entry name" value="Flg_hook"/>
    <property type="match status" value="1"/>
</dbReference>
<feature type="region of interest" description="Disordered" evidence="1">
    <location>
        <begin position="1"/>
        <end position="72"/>
    </location>
</feature>
<feature type="compositionally biased region" description="Polar residues" evidence="1">
    <location>
        <begin position="57"/>
        <end position="67"/>
    </location>
</feature>
<feature type="region of interest" description="Disordered" evidence="1">
    <location>
        <begin position="268"/>
        <end position="289"/>
    </location>
</feature>
<feature type="domain" description="Flagellar hook-length control protein-like C-terminal" evidence="2">
    <location>
        <begin position="353"/>
        <end position="425"/>
    </location>
</feature>
<feature type="compositionally biased region" description="Polar residues" evidence="1">
    <location>
        <begin position="178"/>
        <end position="195"/>
    </location>
</feature>
<name>A0A286IEU6_9HYPH</name>
<proteinExistence type="predicted"/>